<gene>
    <name evidence="2" type="ORF">OKIOD_LOCUS11611</name>
</gene>
<accession>A0ABN7SSC1</accession>
<reference evidence="2 3" key="1">
    <citation type="submission" date="2021-04" db="EMBL/GenBank/DDBJ databases">
        <authorList>
            <person name="Bliznina A."/>
        </authorList>
    </citation>
    <scope>NUCLEOTIDE SEQUENCE [LARGE SCALE GENOMIC DNA]</scope>
</reference>
<dbReference type="EMBL" id="OU015566">
    <property type="protein sequence ID" value="CAG5106443.1"/>
    <property type="molecule type" value="Genomic_DNA"/>
</dbReference>
<name>A0ABN7SSC1_OIKDI</name>
<evidence type="ECO:0000313" key="2">
    <source>
        <dbReference type="EMBL" id="CAG5106443.1"/>
    </source>
</evidence>
<protein>
    <submittedName>
        <fullName evidence="2">Oidioi.mRNA.OKI2018_I69.chr1.g2846.t1.cds</fullName>
    </submittedName>
</protein>
<organism evidence="2 3">
    <name type="scientific">Oikopleura dioica</name>
    <name type="common">Tunicate</name>
    <dbReference type="NCBI Taxonomy" id="34765"/>
    <lineage>
        <taxon>Eukaryota</taxon>
        <taxon>Metazoa</taxon>
        <taxon>Chordata</taxon>
        <taxon>Tunicata</taxon>
        <taxon>Appendicularia</taxon>
        <taxon>Copelata</taxon>
        <taxon>Oikopleuridae</taxon>
        <taxon>Oikopleura</taxon>
    </lineage>
</organism>
<feature type="compositionally biased region" description="Polar residues" evidence="1">
    <location>
        <begin position="38"/>
        <end position="47"/>
    </location>
</feature>
<feature type="region of interest" description="Disordered" evidence="1">
    <location>
        <begin position="21"/>
        <end position="47"/>
    </location>
</feature>
<evidence type="ECO:0000313" key="3">
    <source>
        <dbReference type="Proteomes" id="UP001158576"/>
    </source>
</evidence>
<keyword evidence="3" id="KW-1185">Reference proteome</keyword>
<dbReference type="Proteomes" id="UP001158576">
    <property type="component" value="Chromosome 1"/>
</dbReference>
<proteinExistence type="predicted"/>
<evidence type="ECO:0000256" key="1">
    <source>
        <dbReference type="SAM" id="MobiDB-lite"/>
    </source>
</evidence>
<sequence length="97" mass="10850">MDLGQSLRDLQVRIAALKAKSEKRLPASQGASNDFPETKTTTAQEKTMNTLLARTDDLTKISLGVLKQYSEQDPHEMSDAELAFYNKYVAPVKHLLK</sequence>